<dbReference type="Proteomes" id="UP001197974">
    <property type="component" value="Chromosome"/>
</dbReference>
<evidence type="ECO:0008006" key="3">
    <source>
        <dbReference type="Google" id="ProtNLM"/>
    </source>
</evidence>
<accession>A0ABY9JW73</accession>
<evidence type="ECO:0000313" key="2">
    <source>
        <dbReference type="Proteomes" id="UP001197974"/>
    </source>
</evidence>
<dbReference type="RefSeq" id="WP_226538452.1">
    <property type="nucleotide sequence ID" value="NZ_CP129013.1"/>
</dbReference>
<proteinExistence type="predicted"/>
<reference evidence="1 2" key="1">
    <citation type="submission" date="2023-06" db="EMBL/GenBank/DDBJ databases">
        <title>Five Gram-positive bacteria isolated from mangrove sediments in Shenzhen, Guangdong, China.</title>
        <authorList>
            <person name="Yu S."/>
            <person name="Zheng W."/>
            <person name="Huang Y."/>
        </authorList>
    </citation>
    <scope>NUCLEOTIDE SEQUENCE [LARGE SCALE GENOMIC DNA]</scope>
    <source>
        <strain evidence="1 2">SaN35-3</strain>
    </source>
</reference>
<evidence type="ECO:0000313" key="1">
    <source>
        <dbReference type="EMBL" id="WLR43646.1"/>
    </source>
</evidence>
<dbReference type="EMBL" id="CP129013">
    <property type="protein sequence ID" value="WLR43646.1"/>
    <property type="molecule type" value="Genomic_DNA"/>
</dbReference>
<organism evidence="1 2">
    <name type="scientific">Bacillus carboniphilus</name>
    <dbReference type="NCBI Taxonomy" id="86663"/>
    <lineage>
        <taxon>Bacteria</taxon>
        <taxon>Bacillati</taxon>
        <taxon>Bacillota</taxon>
        <taxon>Bacilli</taxon>
        <taxon>Bacillales</taxon>
        <taxon>Bacillaceae</taxon>
        <taxon>Bacillus</taxon>
    </lineage>
</organism>
<sequence>MERHIRLVIFISLICCLAACTNDKPTPETKFEIDPLKTIALSNQVKEVTNMSKSFHVNHHVRGNNIYIECYIPNYNFQKDKGRLQLYVDGNKAEDVQTAAFVLKDIPKGEHRLKLIYKRPNQTNLEKEWSVKIK</sequence>
<keyword evidence="2" id="KW-1185">Reference proteome</keyword>
<name>A0ABY9JW73_9BACI</name>
<gene>
    <name evidence="1" type="ORF">LC087_05735</name>
</gene>
<protein>
    <recommendedName>
        <fullName evidence="3">Lipoprotein</fullName>
    </recommendedName>
</protein>